<dbReference type="EMBL" id="CM001272">
    <property type="protein sequence ID" value="EHH31889.1"/>
    <property type="molecule type" value="Genomic_DNA"/>
</dbReference>
<dbReference type="AlphaFoldDB" id="F7G532"/>
<protein>
    <submittedName>
        <fullName evidence="2">Uncharacterized protein</fullName>
    </submittedName>
</protein>
<gene>
    <name evidence="2" type="ORF">EGK_13044</name>
</gene>
<evidence type="ECO:0000256" key="1">
    <source>
        <dbReference type="SAM" id="MobiDB-lite"/>
    </source>
</evidence>
<name>F7G532_MACMU</name>
<organism evidence="2">
    <name type="scientific">Macaca mulatta</name>
    <name type="common">Rhesus macaque</name>
    <dbReference type="NCBI Taxonomy" id="9544"/>
    <lineage>
        <taxon>Eukaryota</taxon>
        <taxon>Metazoa</taxon>
        <taxon>Chordata</taxon>
        <taxon>Craniata</taxon>
        <taxon>Vertebrata</taxon>
        <taxon>Euteleostomi</taxon>
        <taxon>Mammalia</taxon>
        <taxon>Eutheria</taxon>
        <taxon>Euarchontoglires</taxon>
        <taxon>Primates</taxon>
        <taxon>Haplorrhini</taxon>
        <taxon>Catarrhini</taxon>
        <taxon>Cercopithecidae</taxon>
        <taxon>Cercopithecinae</taxon>
        <taxon>Macaca</taxon>
    </lineage>
</organism>
<accession>F7G532</accession>
<evidence type="ECO:0000313" key="2">
    <source>
        <dbReference type="EMBL" id="EHH31889.1"/>
    </source>
</evidence>
<reference evidence="2" key="1">
    <citation type="journal article" date="2011" name="Nat. Biotechnol.">
        <title>Genome sequencing and comparison of two nonhuman primate animal models, the cynomolgus and Chinese rhesus macaques.</title>
        <authorList>
            <person name="Yan G."/>
            <person name="Zhang G."/>
            <person name="Fang X."/>
            <person name="Zhang Y."/>
            <person name="Li C."/>
            <person name="Ling F."/>
            <person name="Cooper D.N."/>
            <person name="Li Q."/>
            <person name="Li Y."/>
            <person name="van Gool A.J."/>
            <person name="Du H."/>
            <person name="Chen J."/>
            <person name="Chen R."/>
            <person name="Zhang P."/>
            <person name="Huang Z."/>
            <person name="Thompson J.R."/>
            <person name="Meng Y."/>
            <person name="Bai Y."/>
            <person name="Wang J."/>
            <person name="Zhuo M."/>
            <person name="Wang T."/>
            <person name="Huang Y."/>
            <person name="Wei L."/>
            <person name="Li J."/>
            <person name="Wang Z."/>
            <person name="Hu H."/>
            <person name="Yang P."/>
            <person name="Le L."/>
            <person name="Stenson P.D."/>
            <person name="Li B."/>
            <person name="Liu X."/>
            <person name="Ball E.V."/>
            <person name="An N."/>
            <person name="Huang Q."/>
            <person name="Zhang Y."/>
            <person name="Fan W."/>
            <person name="Zhang X."/>
            <person name="Li Y."/>
            <person name="Wang W."/>
            <person name="Katze M.G."/>
            <person name="Su B."/>
            <person name="Nielsen R."/>
            <person name="Yang H."/>
            <person name="Wang J."/>
            <person name="Wang X."/>
            <person name="Wang J."/>
        </authorList>
    </citation>
    <scope>NUCLEOTIDE SEQUENCE [LARGE SCALE GENOMIC DNA]</scope>
    <source>
        <strain evidence="2">CR-5</strain>
    </source>
</reference>
<sequence length="67" mass="6514">MVPSSWGSLSSGPASPARPSCLLGARGANPGQSLCPGPANLAALPPAMGDGRGGSRAVLVFAELLVD</sequence>
<proteinExistence type="predicted"/>
<dbReference type="HOGENOM" id="CLU_2811695_0_0_1"/>
<dbReference type="Proteomes" id="UP000013456">
    <property type="component" value="Chromosome 20"/>
</dbReference>
<feature type="compositionally biased region" description="Low complexity" evidence="1">
    <location>
        <begin position="1"/>
        <end position="20"/>
    </location>
</feature>
<feature type="region of interest" description="Disordered" evidence="1">
    <location>
        <begin position="1"/>
        <end position="23"/>
    </location>
</feature>